<gene>
    <name evidence="2" type="ORF">CYNAS_LOCUS7842</name>
</gene>
<feature type="domain" description="PAN-3" evidence="1">
    <location>
        <begin position="43"/>
        <end position="81"/>
    </location>
</feature>
<protein>
    <recommendedName>
        <fullName evidence="1">PAN-3 domain-containing protein</fullName>
    </recommendedName>
</protein>
<accession>A0AA36GPP5</accession>
<sequence>MSTKNTVVFIATLMMQIYGANPNTFTKFQDNFLAKIKYELPKESEEICLRACFEESDCAFVRYDENVCTIFKNGEVNQVGRGNVYELDRQLALPTCERPLPLAPDVEFQQLPVPAVTQSETRKAQLLAMNTAASLTIIDWVSLSGSHFYLDNISKIPNRASLDQR</sequence>
<proteinExistence type="predicted"/>
<dbReference type="Pfam" id="PF08277">
    <property type="entry name" value="PAN_3"/>
    <property type="match status" value="1"/>
</dbReference>
<name>A0AA36GPP5_CYLNA</name>
<evidence type="ECO:0000313" key="3">
    <source>
        <dbReference type="Proteomes" id="UP001176961"/>
    </source>
</evidence>
<keyword evidence="3" id="KW-1185">Reference proteome</keyword>
<evidence type="ECO:0000313" key="2">
    <source>
        <dbReference type="EMBL" id="CAJ0595859.1"/>
    </source>
</evidence>
<dbReference type="InterPro" id="IPR006583">
    <property type="entry name" value="PAN-3_domain"/>
</dbReference>
<comment type="caution">
    <text evidence="2">The sequence shown here is derived from an EMBL/GenBank/DDBJ whole genome shotgun (WGS) entry which is preliminary data.</text>
</comment>
<dbReference type="AlphaFoldDB" id="A0AA36GPP5"/>
<dbReference type="Proteomes" id="UP001176961">
    <property type="component" value="Unassembled WGS sequence"/>
</dbReference>
<organism evidence="2 3">
    <name type="scientific">Cylicocyclus nassatus</name>
    <name type="common">Nematode worm</name>
    <dbReference type="NCBI Taxonomy" id="53992"/>
    <lineage>
        <taxon>Eukaryota</taxon>
        <taxon>Metazoa</taxon>
        <taxon>Ecdysozoa</taxon>
        <taxon>Nematoda</taxon>
        <taxon>Chromadorea</taxon>
        <taxon>Rhabditida</taxon>
        <taxon>Rhabditina</taxon>
        <taxon>Rhabditomorpha</taxon>
        <taxon>Strongyloidea</taxon>
        <taxon>Strongylidae</taxon>
        <taxon>Cylicocyclus</taxon>
    </lineage>
</organism>
<reference evidence="2" key="1">
    <citation type="submission" date="2023-07" db="EMBL/GenBank/DDBJ databases">
        <authorList>
            <consortium name="CYATHOMIX"/>
        </authorList>
    </citation>
    <scope>NUCLEOTIDE SEQUENCE</scope>
    <source>
        <strain evidence="2">N/A</strain>
    </source>
</reference>
<dbReference type="EMBL" id="CATQJL010000112">
    <property type="protein sequence ID" value="CAJ0595859.1"/>
    <property type="molecule type" value="Genomic_DNA"/>
</dbReference>
<evidence type="ECO:0000259" key="1">
    <source>
        <dbReference type="Pfam" id="PF08277"/>
    </source>
</evidence>